<dbReference type="CDD" id="cd06267">
    <property type="entry name" value="PBP1_LacI_sugar_binding-like"/>
    <property type="match status" value="1"/>
</dbReference>
<proteinExistence type="predicted"/>
<evidence type="ECO:0000256" key="2">
    <source>
        <dbReference type="ARBA" id="ARBA00023125"/>
    </source>
</evidence>
<dbReference type="GO" id="GO:0003700">
    <property type="term" value="F:DNA-binding transcription factor activity"/>
    <property type="evidence" value="ECO:0007669"/>
    <property type="project" value="TreeGrafter"/>
</dbReference>
<dbReference type="SUPFAM" id="SSF53822">
    <property type="entry name" value="Periplasmic binding protein-like I"/>
    <property type="match status" value="1"/>
</dbReference>
<keyword evidence="1" id="KW-0805">Transcription regulation</keyword>
<dbReference type="PANTHER" id="PTHR30146:SF24">
    <property type="entry name" value="XYLOSE OPERON REGULATORY PROTEIN"/>
    <property type="match status" value="1"/>
</dbReference>
<keyword evidence="6" id="KW-1185">Reference proteome</keyword>
<accession>A0AAE3LHE8</accession>
<dbReference type="PANTHER" id="PTHR30146">
    <property type="entry name" value="LACI-RELATED TRANSCRIPTIONAL REPRESSOR"/>
    <property type="match status" value="1"/>
</dbReference>
<evidence type="ECO:0000313" key="5">
    <source>
        <dbReference type="EMBL" id="MCU6705420.1"/>
    </source>
</evidence>
<sequence length="624" mass="71133">MIGNIKIIAVCMCKVYDERNYRIIRALNNFAVENDYRLFVYHTCSDLYWKTLSEKGEQSVFDLIDYNITDAVVTFEEGVYAENVMTKIRMDAAKYGKPVISVGVEHDDCISIKFGYAKGFEQVVRHVIEQHGVRDIGFIAGRKDEENSEERIAVFRKLLEEYDIPFRNDVFYYGDYWSVPALKAVDDMIEKNKVPRAIICANDMMAIAAGAEFQRRGYKIPEDIIITGFDGSEEANFCTPMLTTSGCSYDDTAKTIINVISKALAGEKPEKIYTVDYDLSVENSCGCKPSVEQINTGEYIRILRDRMNRYQDEERVLYELAVNIMNCETPKTLATLLKEYNFGDVAVVVNGDFFDERKAPGVISDREPLFSDKMILLRSRAVEDRNIPQPFDRINIIPDIENIMDYKVPLIFSALAHIGVPLGYACFYFPAQLSEYFKIPLYVNSLNTALGSFRSVTYQKYMTKHIEEMYRHDMLTGLYNRTGFYNALETLPRRNDQLALVVSVDVDGLKYINDNFGHEAGDYAIRAAANAIDSVSIENKVCGRFGGDELALFAIVDTDLSDQVKEEIKDKMAELNRRCGKSYVLSASVGAAVAPVENFRFDDVMHIADKYMYEDKRLKPHNRI</sequence>
<dbReference type="InterPro" id="IPR028082">
    <property type="entry name" value="Peripla_BP_I"/>
</dbReference>
<evidence type="ECO:0000313" key="6">
    <source>
        <dbReference type="Proteomes" id="UP001208131"/>
    </source>
</evidence>
<dbReference type="Pfam" id="PF00990">
    <property type="entry name" value="GGDEF"/>
    <property type="match status" value="1"/>
</dbReference>
<dbReference type="NCBIfam" id="TIGR00254">
    <property type="entry name" value="GGDEF"/>
    <property type="match status" value="1"/>
</dbReference>
<comment type="caution">
    <text evidence="5">The sequence shown here is derived from an EMBL/GenBank/DDBJ whole genome shotgun (WGS) entry which is preliminary data.</text>
</comment>
<dbReference type="InterPro" id="IPR000160">
    <property type="entry name" value="GGDEF_dom"/>
</dbReference>
<dbReference type="Gene3D" id="3.30.70.270">
    <property type="match status" value="1"/>
</dbReference>
<keyword evidence="3" id="KW-0804">Transcription</keyword>
<reference evidence="5 6" key="1">
    <citation type="journal article" date="2021" name="ISME Commun">
        <title>Automated analysis of genomic sequences facilitates high-throughput and comprehensive description of bacteria.</title>
        <authorList>
            <person name="Hitch T.C.A."/>
        </authorList>
    </citation>
    <scope>NUCLEOTIDE SEQUENCE [LARGE SCALE GENOMIC DNA]</scope>
    <source>
        <strain evidence="5 6">Sanger_31</strain>
    </source>
</reference>
<dbReference type="Pfam" id="PF13377">
    <property type="entry name" value="Peripla_BP_3"/>
    <property type="match status" value="1"/>
</dbReference>
<dbReference type="InterPro" id="IPR043128">
    <property type="entry name" value="Rev_trsase/Diguanyl_cyclase"/>
</dbReference>
<dbReference type="AlphaFoldDB" id="A0AAE3LHE8"/>
<dbReference type="GO" id="GO:0000976">
    <property type="term" value="F:transcription cis-regulatory region binding"/>
    <property type="evidence" value="ECO:0007669"/>
    <property type="project" value="TreeGrafter"/>
</dbReference>
<organism evidence="5 6">
    <name type="scientific">Hominimerdicola aceti</name>
    <dbReference type="NCBI Taxonomy" id="2981726"/>
    <lineage>
        <taxon>Bacteria</taxon>
        <taxon>Bacillati</taxon>
        <taxon>Bacillota</taxon>
        <taxon>Clostridia</taxon>
        <taxon>Eubacteriales</taxon>
        <taxon>Oscillospiraceae</taxon>
        <taxon>Hominimerdicola</taxon>
    </lineage>
</organism>
<dbReference type="RefSeq" id="WP_267300756.1">
    <property type="nucleotide sequence ID" value="NZ_JAOQJZ010000004.1"/>
</dbReference>
<gene>
    <name evidence="5" type="ORF">OCV57_05720</name>
</gene>
<protein>
    <submittedName>
        <fullName evidence="5">GGDEF domain-containing protein</fullName>
    </submittedName>
</protein>
<dbReference type="Gene3D" id="3.40.50.2300">
    <property type="match status" value="2"/>
</dbReference>
<dbReference type="EMBL" id="JAOQJZ010000004">
    <property type="protein sequence ID" value="MCU6705420.1"/>
    <property type="molecule type" value="Genomic_DNA"/>
</dbReference>
<dbReference type="PROSITE" id="PS50887">
    <property type="entry name" value="GGDEF"/>
    <property type="match status" value="1"/>
</dbReference>
<dbReference type="SUPFAM" id="SSF55073">
    <property type="entry name" value="Nucleotide cyclase"/>
    <property type="match status" value="1"/>
</dbReference>
<evidence type="ECO:0000256" key="1">
    <source>
        <dbReference type="ARBA" id="ARBA00023015"/>
    </source>
</evidence>
<dbReference type="InterPro" id="IPR029787">
    <property type="entry name" value="Nucleotide_cyclase"/>
</dbReference>
<dbReference type="CDD" id="cd01949">
    <property type="entry name" value="GGDEF"/>
    <property type="match status" value="1"/>
</dbReference>
<dbReference type="InterPro" id="IPR046335">
    <property type="entry name" value="LacI/GalR-like_sensor"/>
</dbReference>
<keyword evidence="2" id="KW-0238">DNA-binding</keyword>
<feature type="domain" description="GGDEF" evidence="4">
    <location>
        <begin position="497"/>
        <end position="624"/>
    </location>
</feature>
<evidence type="ECO:0000256" key="3">
    <source>
        <dbReference type="ARBA" id="ARBA00023163"/>
    </source>
</evidence>
<name>A0AAE3LHE8_9FIRM</name>
<dbReference type="SMART" id="SM00267">
    <property type="entry name" value="GGDEF"/>
    <property type="match status" value="1"/>
</dbReference>
<evidence type="ECO:0000259" key="4">
    <source>
        <dbReference type="PROSITE" id="PS50887"/>
    </source>
</evidence>
<dbReference type="Proteomes" id="UP001208131">
    <property type="component" value="Unassembled WGS sequence"/>
</dbReference>